<dbReference type="AlphaFoldDB" id="A0A3S4HR45"/>
<reference evidence="2 3" key="1">
    <citation type="submission" date="2018-12" db="EMBL/GenBank/DDBJ databases">
        <authorList>
            <consortium name="Pathogen Informatics"/>
        </authorList>
    </citation>
    <scope>NUCLEOTIDE SEQUENCE [LARGE SCALE GENOMIC DNA]</scope>
    <source>
        <strain evidence="2 3">NCTC11214</strain>
    </source>
</reference>
<feature type="domain" description="IprA winged helix-turn-helix" evidence="1">
    <location>
        <begin position="138"/>
        <end position="206"/>
    </location>
</feature>
<dbReference type="GO" id="GO:0003677">
    <property type="term" value="F:DNA binding"/>
    <property type="evidence" value="ECO:0007669"/>
    <property type="project" value="UniProtKB-KW"/>
</dbReference>
<protein>
    <submittedName>
        <fullName evidence="2">Putative DNA-binding transcriptional regulator</fullName>
    </submittedName>
</protein>
<gene>
    <name evidence="2" type="ORF">NCTC11214_04032</name>
</gene>
<accession>A0A3S4HR45</accession>
<dbReference type="EMBL" id="LR134117">
    <property type="protein sequence ID" value="VDZ62218.1"/>
    <property type="molecule type" value="Genomic_DNA"/>
</dbReference>
<dbReference type="Pfam" id="PF15977">
    <property type="entry name" value="HTH_46"/>
    <property type="match status" value="1"/>
</dbReference>
<evidence type="ECO:0000313" key="3">
    <source>
        <dbReference type="Proteomes" id="UP000281391"/>
    </source>
</evidence>
<organism evidence="2 3">
    <name type="scientific">Serratia odorifera</name>
    <dbReference type="NCBI Taxonomy" id="618"/>
    <lineage>
        <taxon>Bacteria</taxon>
        <taxon>Pseudomonadati</taxon>
        <taxon>Pseudomonadota</taxon>
        <taxon>Gammaproteobacteria</taxon>
        <taxon>Enterobacterales</taxon>
        <taxon>Yersiniaceae</taxon>
        <taxon>Serratia</taxon>
    </lineage>
</organism>
<dbReference type="Gene3D" id="2.60.120.10">
    <property type="entry name" value="Jelly Rolls"/>
    <property type="match status" value="1"/>
</dbReference>
<sequence length="208" mass="24067">MITQPVRPEASIQRLLDALEPLAKPMNVMPRKRLNWEYKGESQFYIFKSGELSILRASDGLLIATAYEQTLFGLAESIQPLRCHILRVETPSTLLRLNANDAKALFAEQGLWQDATVLLSYYTSYLFYRDALLVQQRTYSIIRDHLLELITLPLDTRLRISILEYMQDRTLLSRSSILNVITELKNNHHIEIKRGGYLLNMNTLPDRC</sequence>
<dbReference type="InterPro" id="IPR014710">
    <property type="entry name" value="RmlC-like_jellyroll"/>
</dbReference>
<proteinExistence type="predicted"/>
<dbReference type="InterPro" id="IPR041687">
    <property type="entry name" value="HTH_46"/>
</dbReference>
<keyword evidence="2" id="KW-0238">DNA-binding</keyword>
<dbReference type="RefSeq" id="WP_004961971.1">
    <property type="nucleotide sequence ID" value="NZ_JAEKCK010000002.1"/>
</dbReference>
<dbReference type="InterPro" id="IPR018490">
    <property type="entry name" value="cNMP-bd_dom_sf"/>
</dbReference>
<evidence type="ECO:0000313" key="2">
    <source>
        <dbReference type="EMBL" id="VDZ62218.1"/>
    </source>
</evidence>
<dbReference type="Proteomes" id="UP000281391">
    <property type="component" value="Chromosome"/>
</dbReference>
<dbReference type="KEGG" id="sof:NCTC11214_04032"/>
<name>A0A3S4HR45_SEROD</name>
<dbReference type="SUPFAM" id="SSF51206">
    <property type="entry name" value="cAMP-binding domain-like"/>
    <property type="match status" value="1"/>
</dbReference>
<evidence type="ECO:0000259" key="1">
    <source>
        <dbReference type="Pfam" id="PF15977"/>
    </source>
</evidence>